<dbReference type="Proteomes" id="UP000324800">
    <property type="component" value="Unassembled WGS sequence"/>
</dbReference>
<proteinExistence type="predicted"/>
<gene>
    <name evidence="2" type="ORF">EZS28_015883</name>
</gene>
<dbReference type="AlphaFoldDB" id="A0A5J4W0X2"/>
<comment type="caution">
    <text evidence="2">The sequence shown here is derived from an EMBL/GenBank/DDBJ whole genome shotgun (WGS) entry which is preliminary data.</text>
</comment>
<sequence length="138" mass="16515">MSKDDLDSDDENDDSYDETLDCEGRDYILSEEEILIDESESDECPQKQIMNDNEDEIIEINQSSYNESVMQKEKRKRTQEQEYIEEDQSPDFEIDRKRSAQVDDAFSKFIQKEGFEGETEYQKIRCIFHFQICYRSQD</sequence>
<evidence type="ECO:0000313" key="2">
    <source>
        <dbReference type="EMBL" id="KAA6388591.1"/>
    </source>
</evidence>
<reference evidence="2 3" key="1">
    <citation type="submission" date="2019-03" db="EMBL/GenBank/DDBJ databases">
        <title>Single cell metagenomics reveals metabolic interactions within the superorganism composed of flagellate Streblomastix strix and complex community of Bacteroidetes bacteria on its surface.</title>
        <authorList>
            <person name="Treitli S.C."/>
            <person name="Kolisko M."/>
            <person name="Husnik F."/>
            <person name="Keeling P."/>
            <person name="Hampl V."/>
        </authorList>
    </citation>
    <scope>NUCLEOTIDE SEQUENCE [LARGE SCALE GENOMIC DNA]</scope>
    <source>
        <strain evidence="2">ST1C</strain>
    </source>
</reference>
<feature type="compositionally biased region" description="Acidic residues" evidence="1">
    <location>
        <begin position="1"/>
        <end position="21"/>
    </location>
</feature>
<accession>A0A5J4W0X2</accession>
<protein>
    <submittedName>
        <fullName evidence="2">Uncharacterized protein</fullName>
    </submittedName>
</protein>
<feature type="compositionally biased region" description="Acidic residues" evidence="1">
    <location>
        <begin position="82"/>
        <end position="92"/>
    </location>
</feature>
<feature type="region of interest" description="Disordered" evidence="1">
    <location>
        <begin position="68"/>
        <end position="92"/>
    </location>
</feature>
<feature type="region of interest" description="Disordered" evidence="1">
    <location>
        <begin position="1"/>
        <end position="24"/>
    </location>
</feature>
<organism evidence="2 3">
    <name type="scientific">Streblomastix strix</name>
    <dbReference type="NCBI Taxonomy" id="222440"/>
    <lineage>
        <taxon>Eukaryota</taxon>
        <taxon>Metamonada</taxon>
        <taxon>Preaxostyla</taxon>
        <taxon>Oxymonadida</taxon>
        <taxon>Streblomastigidae</taxon>
        <taxon>Streblomastix</taxon>
    </lineage>
</organism>
<name>A0A5J4W0X2_9EUKA</name>
<evidence type="ECO:0000313" key="3">
    <source>
        <dbReference type="Proteomes" id="UP000324800"/>
    </source>
</evidence>
<dbReference type="EMBL" id="SNRW01003922">
    <property type="protein sequence ID" value="KAA6388591.1"/>
    <property type="molecule type" value="Genomic_DNA"/>
</dbReference>
<evidence type="ECO:0000256" key="1">
    <source>
        <dbReference type="SAM" id="MobiDB-lite"/>
    </source>
</evidence>